<organism evidence="1 2">
    <name type="scientific">Hygrophoropsis aurantiaca</name>
    <dbReference type="NCBI Taxonomy" id="72124"/>
    <lineage>
        <taxon>Eukaryota</taxon>
        <taxon>Fungi</taxon>
        <taxon>Dikarya</taxon>
        <taxon>Basidiomycota</taxon>
        <taxon>Agaricomycotina</taxon>
        <taxon>Agaricomycetes</taxon>
        <taxon>Agaricomycetidae</taxon>
        <taxon>Boletales</taxon>
        <taxon>Coniophorineae</taxon>
        <taxon>Hygrophoropsidaceae</taxon>
        <taxon>Hygrophoropsis</taxon>
    </lineage>
</organism>
<dbReference type="Proteomes" id="UP000790377">
    <property type="component" value="Unassembled WGS sequence"/>
</dbReference>
<accession>A0ACB8ACQ6</accession>
<proteinExistence type="predicted"/>
<evidence type="ECO:0000313" key="2">
    <source>
        <dbReference type="Proteomes" id="UP000790377"/>
    </source>
</evidence>
<gene>
    <name evidence="1" type="ORF">BJ138DRAFT_1187760</name>
</gene>
<name>A0ACB8ACQ6_9AGAM</name>
<keyword evidence="2" id="KW-1185">Reference proteome</keyword>
<sequence length="898" mass="101652">MSSASFRHLDLSPEPDLHPLYPTQSHIARLLSRDSGLDPAQKANLVSHCLSRACTFGDLALLSYLLTDSQAQPYLDLGTHDDDGLGLISRTIQGFGSETDHDVEREECVRLLIAQGADVSGADHAGWTPLHHAAILCPPTLVSHLMTHGCSPFDETRRQLTPLDIVTAHTVMPGREDIALLLEAAMRGEGWTGGRMEERRRVLDERLKRKGKRKIIQENVSKILGVQPQWWKTEDSANSSTDSGSDDDEDDEMLYTPARDYTTMLAWSPQELPYILDSIIGQFKMSPQNVQPANTLYLMARFACLTCDHTWLEDLTLGAIEAIEDKFFTQPEDITCLLFWLRNSTVWLHLMRCDNDINEALEMLGTFELVEQVINAIFVFVIRYAERRIDQLLDAAMLDNSPLSSEFESIQFESEWSFLRPFSAKKKTSTNNTPNSSNTPFRNGTPSSPPFLPSRPPSPSIPLLSPPPTTPKSFSSLRQSVTKAKTPTTPVYSLFQETPQTPGLLDLTSFMTALHTLLIFSEINPGFIAQFWSQVMYWTTCEIFNRILARKKLLCRSKAVQIGANLSMLEEWIEHMNLPLGIATHFLAVHDLLNWLQRLSSITDFSNLVETIQSMKSINPLQMRRAVRDYRYEVNEGRMTDECVQYLTQLQKDWERHRVKAGVEAIRKGMGDRDRERELDDVMNSDDPSVMKSPSISMNSQLSITQHHLDLLFDRDQDQSLWEPPKAPQALGELLDSRFMLQLSLPSDPHMLSASPSKSTITEDTKGRLSGHPNDARIDHRNIHGTAKGAMKWKSRSRKVREVEVETLQWVDRVRYTVRWARPLPTEDEDVEDTDARESSHTSDEIRDLRIDTDVPPTKSHATPLTRKPSSRSKRLSVAGELITPVTSPHSSIPFDAY</sequence>
<comment type="caution">
    <text evidence="1">The sequence shown here is derived from an EMBL/GenBank/DDBJ whole genome shotgun (WGS) entry which is preliminary data.</text>
</comment>
<protein>
    <submittedName>
        <fullName evidence="1">DIL domain-containing protein</fullName>
    </submittedName>
</protein>
<evidence type="ECO:0000313" key="1">
    <source>
        <dbReference type="EMBL" id="KAH7910885.1"/>
    </source>
</evidence>
<dbReference type="EMBL" id="MU267697">
    <property type="protein sequence ID" value="KAH7910885.1"/>
    <property type="molecule type" value="Genomic_DNA"/>
</dbReference>
<reference evidence="1" key="1">
    <citation type="journal article" date="2021" name="New Phytol.">
        <title>Evolutionary innovations through gain and loss of genes in the ectomycorrhizal Boletales.</title>
        <authorList>
            <person name="Wu G."/>
            <person name="Miyauchi S."/>
            <person name="Morin E."/>
            <person name="Kuo A."/>
            <person name="Drula E."/>
            <person name="Varga T."/>
            <person name="Kohler A."/>
            <person name="Feng B."/>
            <person name="Cao Y."/>
            <person name="Lipzen A."/>
            <person name="Daum C."/>
            <person name="Hundley H."/>
            <person name="Pangilinan J."/>
            <person name="Johnson J."/>
            <person name="Barry K."/>
            <person name="LaButti K."/>
            <person name="Ng V."/>
            <person name="Ahrendt S."/>
            <person name="Min B."/>
            <person name="Choi I.G."/>
            <person name="Park H."/>
            <person name="Plett J.M."/>
            <person name="Magnuson J."/>
            <person name="Spatafora J.W."/>
            <person name="Nagy L.G."/>
            <person name="Henrissat B."/>
            <person name="Grigoriev I.V."/>
            <person name="Yang Z.L."/>
            <person name="Xu J."/>
            <person name="Martin F.M."/>
        </authorList>
    </citation>
    <scope>NUCLEOTIDE SEQUENCE</scope>
    <source>
        <strain evidence="1">ATCC 28755</strain>
    </source>
</reference>